<evidence type="ECO:0000259" key="5">
    <source>
        <dbReference type="Pfam" id="PF14904"/>
    </source>
</evidence>
<organism evidence="6 7">
    <name type="scientific">Sus scrofa</name>
    <name type="common">Pig</name>
    <dbReference type="NCBI Taxonomy" id="9823"/>
    <lineage>
        <taxon>Eukaryota</taxon>
        <taxon>Metazoa</taxon>
        <taxon>Chordata</taxon>
        <taxon>Craniata</taxon>
        <taxon>Vertebrata</taxon>
        <taxon>Euteleostomi</taxon>
        <taxon>Mammalia</taxon>
        <taxon>Eutheria</taxon>
        <taxon>Laurasiatheria</taxon>
        <taxon>Artiodactyla</taxon>
        <taxon>Suina</taxon>
        <taxon>Suidae</taxon>
        <taxon>Sus</taxon>
    </lineage>
</organism>
<evidence type="ECO:0000256" key="4">
    <source>
        <dbReference type="ARBA" id="ARBA00022691"/>
    </source>
</evidence>
<dbReference type="GO" id="GO:0008168">
    <property type="term" value="F:methyltransferase activity"/>
    <property type="evidence" value="ECO:0007669"/>
    <property type="project" value="UniProtKB-KW"/>
</dbReference>
<dbReference type="InterPro" id="IPR029063">
    <property type="entry name" value="SAM-dependent_MTases_sf"/>
</dbReference>
<dbReference type="Proteomes" id="UP000314985">
    <property type="component" value="Chromosome 3"/>
</dbReference>
<keyword evidence="4" id="KW-0949">S-adenosyl-L-methionine</keyword>
<keyword evidence="2" id="KW-0489">Methyltransferase</keyword>
<dbReference type="Pfam" id="PF14904">
    <property type="entry name" value="FAM86"/>
    <property type="match status" value="1"/>
</dbReference>
<accession>A0A4X1VST9</accession>
<reference evidence="6 7" key="1">
    <citation type="submission" date="2017-08" db="EMBL/GenBank/DDBJ databases">
        <title>USMARCv1.0.</title>
        <authorList>
            <person name="Hannum G.I."/>
            <person name="Koren S."/>
            <person name="Schroeder S.G."/>
            <person name="Chin S.C."/>
            <person name="Nonneman D.J."/>
            <person name="Becker S.A."/>
            <person name="Rosen B.D."/>
            <person name="Bickhart D.M."/>
            <person name="Putnam N.H."/>
            <person name="Green R.E."/>
            <person name="Tuggle C.K."/>
            <person name="Liu H."/>
            <person name="Rohrer G.A."/>
            <person name="Warr A."/>
            <person name="Hall R."/>
            <person name="Kim K."/>
            <person name="Hume D.A."/>
            <person name="Talbot R."/>
            <person name="Chow W."/>
            <person name="Howe K."/>
            <person name="Schwartz A.S."/>
            <person name="Watson M."/>
            <person name="Archibald A.L."/>
            <person name="Phillippy A.M."/>
            <person name="Smith T.P.L."/>
        </authorList>
    </citation>
    <scope>NUCLEOTIDE SEQUENCE [LARGE SCALE GENOMIC DNA]</scope>
</reference>
<dbReference type="Ensembl" id="ENSSSCT00070052253.1">
    <property type="protein sequence ID" value="ENSSSCP00070044219.1"/>
    <property type="gene ID" value="ENSSSCG00070026094.1"/>
</dbReference>
<reference evidence="6" key="2">
    <citation type="submission" date="2025-08" db="UniProtKB">
        <authorList>
            <consortium name="Ensembl"/>
        </authorList>
    </citation>
    <scope>IDENTIFICATION</scope>
</reference>
<evidence type="ECO:0000313" key="7">
    <source>
        <dbReference type="Proteomes" id="UP000314985"/>
    </source>
</evidence>
<dbReference type="GO" id="GO:0032259">
    <property type="term" value="P:methylation"/>
    <property type="evidence" value="ECO:0007669"/>
    <property type="project" value="UniProtKB-KW"/>
</dbReference>
<gene>
    <name evidence="6" type="primary">EEF2KMT</name>
</gene>
<evidence type="ECO:0000256" key="1">
    <source>
        <dbReference type="ARBA" id="ARBA00005511"/>
    </source>
</evidence>
<dbReference type="Gene3D" id="3.40.50.150">
    <property type="entry name" value="Vaccinia Virus protein VP39"/>
    <property type="match status" value="1"/>
</dbReference>
<keyword evidence="3" id="KW-0808">Transferase</keyword>
<proteinExistence type="inferred from homology"/>
<comment type="similarity">
    <text evidence="1">Belongs to the class I-like SAM-binding methyltransferase superfamily. EEF2KMT family.</text>
</comment>
<feature type="domain" description="FAM86 N-terminal" evidence="5">
    <location>
        <begin position="11"/>
        <end position="81"/>
    </location>
</feature>
<evidence type="ECO:0000256" key="2">
    <source>
        <dbReference type="ARBA" id="ARBA00022603"/>
    </source>
</evidence>
<dbReference type="InterPro" id="IPR029426">
    <property type="entry name" value="FAM86_N"/>
</dbReference>
<sequence>MAPEETADAARLLWSFERRFLAARALRSFPWQSLEEKLRDSSGSELLLDILQKTVHHPLCMRHPPPVKYARSFLSELIRKPSGDAVTLAESLAIISHGTTGLVTWNAALYLAEWALEHPAAFAHRCAVLPGNSTLPGRGTAEALCVPEGPAGS</sequence>
<protein>
    <submittedName>
        <fullName evidence="6">Eukaryotic elongation factor 2 lysine methyltransferase</fullName>
    </submittedName>
</protein>
<dbReference type="AlphaFoldDB" id="A0A4X1VST9"/>
<evidence type="ECO:0000256" key="3">
    <source>
        <dbReference type="ARBA" id="ARBA00022679"/>
    </source>
</evidence>
<name>A0A4X1VST9_PIG</name>
<evidence type="ECO:0000313" key="6">
    <source>
        <dbReference type="Ensembl" id="ENSSSCP00070044219.1"/>
    </source>
</evidence>